<reference evidence="2" key="1">
    <citation type="submission" date="2024-02" db="EMBL/GenBank/DDBJ databases">
        <authorList>
            <consortium name="Clinical and Environmental Microbiology Branch: Whole genome sequencing antimicrobial resistance pathogens in the healthcare setting"/>
        </authorList>
    </citation>
    <scope>NUCLEOTIDE SEQUENCE</scope>
    <source>
        <strain evidence="2">Whole organism</strain>
    </source>
</reference>
<evidence type="ECO:0000313" key="2">
    <source>
        <dbReference type="EMBL" id="EMM7456192.1"/>
    </source>
</evidence>
<evidence type="ECO:0000313" key="3">
    <source>
        <dbReference type="Proteomes" id="UP001169574"/>
    </source>
</evidence>
<feature type="region of interest" description="Disordered" evidence="1">
    <location>
        <begin position="62"/>
        <end position="117"/>
    </location>
</feature>
<feature type="compositionally biased region" description="Low complexity" evidence="1">
    <location>
        <begin position="79"/>
        <end position="92"/>
    </location>
</feature>
<sequence length="128" mass="14095">MGYADDTMAEITREAWEDWQTRYEPVLDEMLNLEDTHQLMTDQLGRVSQNEQNSLNTAQVTQSNDMGRYGLASASNPQDQSDSVSAALSDASTRNGIRTAEQQRDINILTGSGAKASGAMKYHTEGAY</sequence>
<dbReference type="RefSeq" id="WP_199880182.1">
    <property type="nucleotide sequence ID" value="NZ_JBDYNB010000029.1"/>
</dbReference>
<organism evidence="2 3">
    <name type="scientific">Citrobacter freundii</name>
    <dbReference type="NCBI Taxonomy" id="546"/>
    <lineage>
        <taxon>Bacteria</taxon>
        <taxon>Pseudomonadati</taxon>
        <taxon>Pseudomonadota</taxon>
        <taxon>Gammaproteobacteria</taxon>
        <taxon>Enterobacterales</taxon>
        <taxon>Enterobacteriaceae</taxon>
        <taxon>Citrobacter</taxon>
        <taxon>Citrobacter freundii complex</taxon>
    </lineage>
</organism>
<dbReference type="AlphaFoldDB" id="A0AAN4JDS1"/>
<evidence type="ECO:0000256" key="1">
    <source>
        <dbReference type="SAM" id="MobiDB-lite"/>
    </source>
</evidence>
<proteinExistence type="predicted"/>
<accession>A0AAN4JDS1</accession>
<gene>
    <name evidence="2" type="ORF">P7U51_000644</name>
</gene>
<protein>
    <submittedName>
        <fullName evidence="2">Uncharacterized protein</fullName>
    </submittedName>
</protein>
<dbReference type="Proteomes" id="UP001169574">
    <property type="component" value="Unassembled WGS sequence"/>
</dbReference>
<comment type="caution">
    <text evidence="2">The sequence shown here is derived from an EMBL/GenBank/DDBJ whole genome shotgun (WGS) entry which is preliminary data.</text>
</comment>
<dbReference type="EMBL" id="ABLGCN030000001">
    <property type="protein sequence ID" value="EMM7456192.1"/>
    <property type="molecule type" value="Genomic_DNA"/>
</dbReference>
<name>A0AAN4JDS1_CITFR</name>